<proteinExistence type="predicted"/>
<dbReference type="GO" id="GO:0006508">
    <property type="term" value="P:proteolysis"/>
    <property type="evidence" value="ECO:0007669"/>
    <property type="project" value="UniProtKB-KW"/>
</dbReference>
<dbReference type="AlphaFoldDB" id="A0A6A9QFG9"/>
<comment type="caution">
    <text evidence="1">The sequence shown here is derived from an EMBL/GenBank/DDBJ whole genome shotgun (WGS) entry which is preliminary data.</text>
</comment>
<keyword evidence="2" id="KW-1185">Reference proteome</keyword>
<reference evidence="1 2" key="1">
    <citation type="submission" date="2019-10" db="EMBL/GenBank/DDBJ databases">
        <title>Genome Sequences from Six Type Strain Members of the Archaeal Family Sulfolobaceae: Acidianus ambivalens, Acidianus infernus, Metallosphaera prunae, Stygiolobus azoricus, Sulfolobus metallicus, and Sulfurisphaera ohwakuensis.</title>
        <authorList>
            <person name="Counts J.A."/>
            <person name="Kelly R.M."/>
        </authorList>
    </citation>
    <scope>NUCLEOTIDE SEQUENCE [LARGE SCALE GENOMIC DNA]</scope>
    <source>
        <strain evidence="1 2">DSM 3191</strain>
    </source>
</reference>
<keyword evidence="1" id="KW-0378">Hydrolase</keyword>
<organism evidence="1 2">
    <name type="scientific">Acidianus infernus</name>
    <dbReference type="NCBI Taxonomy" id="12915"/>
    <lineage>
        <taxon>Archaea</taxon>
        <taxon>Thermoproteota</taxon>
        <taxon>Thermoprotei</taxon>
        <taxon>Sulfolobales</taxon>
        <taxon>Sulfolobaceae</taxon>
        <taxon>Acidianus</taxon>
    </lineage>
</organism>
<accession>A0A6A9QFG9</accession>
<evidence type="ECO:0000313" key="1">
    <source>
        <dbReference type="EMBL" id="MUM63970.1"/>
    </source>
</evidence>
<name>A0A6A9QFG9_ACIIN</name>
<keyword evidence="1" id="KW-0645">Protease</keyword>
<dbReference type="GO" id="GO:0008233">
    <property type="term" value="F:peptidase activity"/>
    <property type="evidence" value="ECO:0007669"/>
    <property type="project" value="UniProtKB-KW"/>
</dbReference>
<dbReference type="Proteomes" id="UP000440125">
    <property type="component" value="Unassembled WGS sequence"/>
</dbReference>
<dbReference type="EMBL" id="WFIY01000004">
    <property type="protein sequence ID" value="MUM63970.1"/>
    <property type="molecule type" value="Genomic_DNA"/>
</dbReference>
<dbReference type="OrthoDB" id="43977at2157"/>
<protein>
    <submittedName>
        <fullName evidence="1">Clan AA aspartic protease</fullName>
    </submittedName>
</protein>
<dbReference type="RefSeq" id="WP_155862524.1">
    <property type="nucleotide sequence ID" value="NZ_WFIY01000004.1"/>
</dbReference>
<sequence>MRVKLTVENVEELFLIDTGFSGDLIVKSDVFDEISAKPSDGGEICVAKDLCFSALQKVVSVNILSRQILCRALWVPEIEENIVGEGVLIKAGLLLDYKNFTISDP</sequence>
<evidence type="ECO:0000313" key="2">
    <source>
        <dbReference type="Proteomes" id="UP000440125"/>
    </source>
</evidence>
<gene>
    <name evidence="1" type="ORF">D1867_01615</name>
</gene>